<gene>
    <name evidence="5" type="ORF">CH238_10230</name>
    <name evidence="4" type="ORF">CLOLEP_02116</name>
</gene>
<sequence length="585" mass="67121">MMKRTTYQNRIFRTLLFFTLGILAVFVISLVNFYLFLSQHYIVYCENVLTQVNSQIENVLHKMTLSQKEAFLTICDSPLYKSDYYDESVMFSGRKIVTSLANISYNNDDIDNIFVHMYRNDGFYSTEKSSYNRKDIQEKITENQRKIGNETNYDLTLKADETTVDTVNFYSYAYEMGTDNIAAGLCVSLKYAVFSNILNSINLHESQQVYLVAQDGTVIYSGGNQGALPVDRENLYYQETDINFFDNKIIISDSLDSIDWKLVVVVNHFSLFFSLFKSPLIFLGWSYIIFVLVSIGFAFSRSKALASPINDIIQQIQGYPEHNKKLLDIKTNNSDIASLIENYNRLIHRIENLHAINMRQEKEKMQVEYEALLSQINPHFLFNALDCLRGMALKYKARDLSLSIRSLSLMLQYSLVDTHTSVTLKDEMENLQNYLEVVKNQSDNRLECQFDVQPDTYDDPVIKFMLQPIVENSVKFRARGDHNFIWISAFHHGDGLVIAIKDNGTGLTREYADKINFVLQQNGNLRESITVSGTGIGLSNISKRLHYSFGPESFVKIDPNEDGGALVTIYIHQNRGNGRDLSLLN</sequence>
<dbReference type="EMBL" id="ABCB02000019">
    <property type="protein sequence ID" value="EDO60520.1"/>
    <property type="molecule type" value="Genomic_DNA"/>
</dbReference>
<dbReference type="PANTHER" id="PTHR34220">
    <property type="entry name" value="SENSOR HISTIDINE KINASE YPDA"/>
    <property type="match status" value="1"/>
</dbReference>
<keyword evidence="4" id="KW-0808">Transferase</keyword>
<proteinExistence type="predicted"/>
<accession>A7VU70</accession>
<comment type="caution">
    <text evidence="4">The sequence shown here is derived from an EMBL/GenBank/DDBJ whole genome shotgun (WGS) entry which is preliminary data.</text>
</comment>
<evidence type="ECO:0000256" key="1">
    <source>
        <dbReference type="SAM" id="Phobius"/>
    </source>
</evidence>
<dbReference type="InterPro" id="IPR036890">
    <property type="entry name" value="HATPase_C_sf"/>
</dbReference>
<evidence type="ECO:0000313" key="5">
    <source>
        <dbReference type="EMBL" id="PEQ24246.1"/>
    </source>
</evidence>
<evidence type="ECO:0000313" key="7">
    <source>
        <dbReference type="Proteomes" id="UP000220611"/>
    </source>
</evidence>
<feature type="domain" description="Histidine kinase/HSP90-like ATPase" evidence="2">
    <location>
        <begin position="462"/>
        <end position="572"/>
    </location>
</feature>
<dbReference type="PANTHER" id="PTHR34220:SF7">
    <property type="entry name" value="SENSOR HISTIDINE KINASE YPDA"/>
    <property type="match status" value="1"/>
</dbReference>
<keyword evidence="4" id="KW-0418">Kinase</keyword>
<reference evidence="5 7" key="3">
    <citation type="submission" date="2017-07" db="EMBL/GenBank/DDBJ databases">
        <title>Prevalence of linear plasmids in Cutibacterium (Propionibacterium) acnes isolates obtained from prostatic tissue.</title>
        <authorList>
            <person name="Davidsson S."/>
            <person name="Carlsson J."/>
            <person name="Molling P."/>
            <person name="Andren O."/>
            <person name="Andersson S.-O."/>
            <person name="Brzuszkiewicz E."/>
            <person name="Poehlein A."/>
            <person name="Al-Zeer M."/>
            <person name="Brinkmann V."/>
            <person name="Scavenius C."/>
            <person name="Nazipi S."/>
            <person name="Soderquist B."/>
            <person name="Bruggemann H."/>
        </authorList>
    </citation>
    <scope>NUCLEOTIDE SEQUENCE [LARGE SCALE GENOMIC DNA]</scope>
    <source>
        <strain evidence="5 7">DSM 753</strain>
    </source>
</reference>
<dbReference type="InterPro" id="IPR003594">
    <property type="entry name" value="HATPase_dom"/>
</dbReference>
<name>A7VU70_9FIRM</name>
<reference evidence="4 6" key="2">
    <citation type="submission" date="2007-08" db="EMBL/GenBank/DDBJ databases">
        <authorList>
            <person name="Fulton L."/>
            <person name="Clifton S."/>
            <person name="Fulton B."/>
            <person name="Xu J."/>
            <person name="Minx P."/>
            <person name="Pepin K.H."/>
            <person name="Johnson M."/>
            <person name="Thiruvilangam P."/>
            <person name="Bhonagiri V."/>
            <person name="Nash W.E."/>
            <person name="Wang C."/>
            <person name="Mardis E.R."/>
            <person name="Wilson R.K."/>
        </authorList>
    </citation>
    <scope>NUCLEOTIDE SEQUENCE [LARGE SCALE GENOMIC DNA]</scope>
    <source>
        <strain evidence="4 6">DSM 753</strain>
    </source>
</reference>
<keyword evidence="1" id="KW-0812">Transmembrane</keyword>
<dbReference type="GO" id="GO:0000155">
    <property type="term" value="F:phosphorelay sensor kinase activity"/>
    <property type="evidence" value="ECO:0007669"/>
    <property type="project" value="InterPro"/>
</dbReference>
<keyword evidence="7" id="KW-1185">Reference proteome</keyword>
<evidence type="ECO:0000313" key="4">
    <source>
        <dbReference type="EMBL" id="EDO60520.1"/>
    </source>
</evidence>
<dbReference type="Pfam" id="PF06580">
    <property type="entry name" value="His_kinase"/>
    <property type="match status" value="1"/>
</dbReference>
<dbReference type="GO" id="GO:0016020">
    <property type="term" value="C:membrane"/>
    <property type="evidence" value="ECO:0007669"/>
    <property type="project" value="InterPro"/>
</dbReference>
<evidence type="ECO:0000259" key="2">
    <source>
        <dbReference type="Pfam" id="PF02518"/>
    </source>
</evidence>
<dbReference type="SUPFAM" id="SSF55874">
    <property type="entry name" value="ATPase domain of HSP90 chaperone/DNA topoisomerase II/histidine kinase"/>
    <property type="match status" value="1"/>
</dbReference>
<dbReference type="AlphaFoldDB" id="A7VU70"/>
<dbReference type="EMBL" id="NOXF01000007">
    <property type="protein sequence ID" value="PEQ24246.1"/>
    <property type="molecule type" value="Genomic_DNA"/>
</dbReference>
<feature type="transmembrane region" description="Helical" evidence="1">
    <location>
        <begin position="280"/>
        <end position="299"/>
    </location>
</feature>
<dbReference type="OrthoDB" id="138378at2"/>
<feature type="domain" description="Signal transduction histidine kinase internal region" evidence="3">
    <location>
        <begin position="368"/>
        <end position="446"/>
    </location>
</feature>
<feature type="transmembrane region" description="Helical" evidence="1">
    <location>
        <begin position="12"/>
        <end position="37"/>
    </location>
</feature>
<evidence type="ECO:0000313" key="6">
    <source>
        <dbReference type="Proteomes" id="UP000003490"/>
    </source>
</evidence>
<organism evidence="4 6">
    <name type="scientific">[Clostridium] leptum DSM 753</name>
    <dbReference type="NCBI Taxonomy" id="428125"/>
    <lineage>
        <taxon>Bacteria</taxon>
        <taxon>Bacillati</taxon>
        <taxon>Bacillota</taxon>
        <taxon>Clostridia</taxon>
        <taxon>Eubacteriales</taxon>
        <taxon>Oscillospiraceae</taxon>
        <taxon>Oscillospiraceae incertae sedis</taxon>
    </lineage>
</organism>
<dbReference type="HOGENOM" id="CLU_020473_6_1_9"/>
<keyword evidence="1" id="KW-1133">Transmembrane helix</keyword>
<reference evidence="4 6" key="1">
    <citation type="submission" date="2007-08" db="EMBL/GenBank/DDBJ databases">
        <title>Draft genome sequence of Clostridium leptum (DSM 753).</title>
        <authorList>
            <person name="Sudarsanam P."/>
            <person name="Ley R."/>
            <person name="Guruge J."/>
            <person name="Turnbaugh P.J."/>
            <person name="Mahowald M."/>
            <person name="Liep D."/>
            <person name="Gordon J."/>
        </authorList>
    </citation>
    <scope>NUCLEOTIDE SEQUENCE [LARGE SCALE GENOMIC DNA]</scope>
    <source>
        <strain evidence="4 6">DSM 753</strain>
    </source>
</reference>
<protein>
    <submittedName>
        <fullName evidence="4">ATPase/histidine kinase/DNA gyrase B/HSP90 domain protein</fullName>
    </submittedName>
    <submittedName>
        <fullName evidence="5">Sensor histidine kinase</fullName>
    </submittedName>
</protein>
<dbReference type="InterPro" id="IPR010559">
    <property type="entry name" value="Sig_transdc_His_kin_internal"/>
</dbReference>
<dbReference type="eggNOG" id="COG2972">
    <property type="taxonomic scope" value="Bacteria"/>
</dbReference>
<dbReference type="InterPro" id="IPR050640">
    <property type="entry name" value="Bact_2-comp_sensor_kinase"/>
</dbReference>
<dbReference type="Proteomes" id="UP000220611">
    <property type="component" value="Unassembled WGS sequence"/>
</dbReference>
<dbReference type="Pfam" id="PF02518">
    <property type="entry name" value="HATPase_c"/>
    <property type="match status" value="1"/>
</dbReference>
<dbReference type="Proteomes" id="UP000003490">
    <property type="component" value="Unassembled WGS sequence"/>
</dbReference>
<keyword evidence="1" id="KW-0472">Membrane</keyword>
<dbReference type="Gene3D" id="3.30.565.10">
    <property type="entry name" value="Histidine kinase-like ATPase, C-terminal domain"/>
    <property type="match status" value="1"/>
</dbReference>
<evidence type="ECO:0000259" key="3">
    <source>
        <dbReference type="Pfam" id="PF06580"/>
    </source>
</evidence>